<dbReference type="GO" id="GO:0016757">
    <property type="term" value="F:glycosyltransferase activity"/>
    <property type="evidence" value="ECO:0007669"/>
    <property type="project" value="UniProtKB-KW"/>
</dbReference>
<dbReference type="EC" id="2.4.-.-" evidence="3"/>
<protein>
    <submittedName>
        <fullName evidence="3">Glycosyltransferase family 4 protein</fullName>
        <ecNumber evidence="3">2.4.-.-</ecNumber>
    </submittedName>
</protein>
<organism evidence="3 4">
    <name type="scientific">Corallincola platygyrae</name>
    <dbReference type="NCBI Taxonomy" id="1193278"/>
    <lineage>
        <taxon>Bacteria</taxon>
        <taxon>Pseudomonadati</taxon>
        <taxon>Pseudomonadota</taxon>
        <taxon>Gammaproteobacteria</taxon>
        <taxon>Alteromonadales</taxon>
        <taxon>Psychromonadaceae</taxon>
        <taxon>Corallincola</taxon>
    </lineage>
</organism>
<dbReference type="SUPFAM" id="SSF53756">
    <property type="entry name" value="UDP-Glycosyltransferase/glycogen phosphorylase"/>
    <property type="match status" value="1"/>
</dbReference>
<keyword evidence="3" id="KW-0808">Transferase</keyword>
<dbReference type="Proteomes" id="UP001597380">
    <property type="component" value="Unassembled WGS sequence"/>
</dbReference>
<keyword evidence="3" id="KW-0328">Glycosyltransferase</keyword>
<keyword evidence="4" id="KW-1185">Reference proteome</keyword>
<evidence type="ECO:0000313" key="3">
    <source>
        <dbReference type="EMBL" id="MFD2096782.1"/>
    </source>
</evidence>
<dbReference type="EMBL" id="JBHUHT010000013">
    <property type="protein sequence ID" value="MFD2096782.1"/>
    <property type="molecule type" value="Genomic_DNA"/>
</dbReference>
<comment type="caution">
    <text evidence="3">The sequence shown here is derived from an EMBL/GenBank/DDBJ whole genome shotgun (WGS) entry which is preliminary data.</text>
</comment>
<gene>
    <name evidence="3" type="ORF">ACFSJ3_12365</name>
</gene>
<dbReference type="CDD" id="cd03801">
    <property type="entry name" value="GT4_PimA-like"/>
    <property type="match status" value="1"/>
</dbReference>
<dbReference type="InterPro" id="IPR028098">
    <property type="entry name" value="Glyco_trans_4-like_N"/>
</dbReference>
<evidence type="ECO:0000259" key="2">
    <source>
        <dbReference type="Pfam" id="PF13439"/>
    </source>
</evidence>
<evidence type="ECO:0000313" key="4">
    <source>
        <dbReference type="Proteomes" id="UP001597380"/>
    </source>
</evidence>
<dbReference type="PANTHER" id="PTHR12526:SF636">
    <property type="entry name" value="BLL3647 PROTEIN"/>
    <property type="match status" value="1"/>
</dbReference>
<dbReference type="Gene3D" id="3.40.50.2000">
    <property type="entry name" value="Glycogen Phosphorylase B"/>
    <property type="match status" value="2"/>
</dbReference>
<name>A0ABW4XP80_9GAMM</name>
<sequence length="367" mass="40375">MALKLLIISSYKDTWNSVRPEAEIFIGMAKLGVDVTLMTQGDAEYVPRFKEHGVKIIDYHPAKKFQWSAIKRIRQELKQGGYDACYMFNNKAITNALFAAMGLPVKMVSYRGQTGNIYRYDPTCYLTHLHPRLDGIICVANAVRDDLRNRAYLPDDNVVTVYKGHDLDWYKDTPTDLTQFGVPAGAFVVGCVANARPRKGVPVLLQATALLPENDDIHILLVGGGMDSDEIKRQIVASPMADRIHVAGFRKDAPAIIAACNASVLPSIKREGLPKTVIEAMVYEVAPIVADTGGSAELVVDGDSGLVVQPGDAQGLADAMARLWQDPAFCRQMGIRAKQRIEEHFHTDLSAADTKAFFERLVGKDKG</sequence>
<feature type="domain" description="Glycosyl transferase family 1" evidence="1">
    <location>
        <begin position="179"/>
        <end position="340"/>
    </location>
</feature>
<reference evidence="4" key="1">
    <citation type="journal article" date="2019" name="Int. J. Syst. Evol. Microbiol.">
        <title>The Global Catalogue of Microorganisms (GCM) 10K type strain sequencing project: providing services to taxonomists for standard genome sequencing and annotation.</title>
        <authorList>
            <consortium name="The Broad Institute Genomics Platform"/>
            <consortium name="The Broad Institute Genome Sequencing Center for Infectious Disease"/>
            <person name="Wu L."/>
            <person name="Ma J."/>
        </authorList>
    </citation>
    <scope>NUCLEOTIDE SEQUENCE [LARGE SCALE GENOMIC DNA]</scope>
    <source>
        <strain evidence="4">CGMCC 1.10992</strain>
    </source>
</reference>
<proteinExistence type="predicted"/>
<dbReference type="Pfam" id="PF00534">
    <property type="entry name" value="Glycos_transf_1"/>
    <property type="match status" value="1"/>
</dbReference>
<accession>A0ABW4XP80</accession>
<dbReference type="InterPro" id="IPR001296">
    <property type="entry name" value="Glyco_trans_1"/>
</dbReference>
<dbReference type="RefSeq" id="WP_345339484.1">
    <property type="nucleotide sequence ID" value="NZ_BAABLI010000009.1"/>
</dbReference>
<evidence type="ECO:0000259" key="1">
    <source>
        <dbReference type="Pfam" id="PF00534"/>
    </source>
</evidence>
<feature type="domain" description="Glycosyltransferase subfamily 4-like N-terminal" evidence="2">
    <location>
        <begin position="27"/>
        <end position="168"/>
    </location>
</feature>
<dbReference type="PANTHER" id="PTHR12526">
    <property type="entry name" value="GLYCOSYLTRANSFERASE"/>
    <property type="match status" value="1"/>
</dbReference>
<dbReference type="Pfam" id="PF13439">
    <property type="entry name" value="Glyco_transf_4"/>
    <property type="match status" value="1"/>
</dbReference>